<evidence type="ECO:0000256" key="4">
    <source>
        <dbReference type="ARBA" id="ARBA00022827"/>
    </source>
</evidence>
<dbReference type="PANTHER" id="PTHR43884">
    <property type="entry name" value="ACYL-COA DEHYDROGENASE"/>
    <property type="match status" value="1"/>
</dbReference>
<evidence type="ECO:0000259" key="10">
    <source>
        <dbReference type="Pfam" id="PF02771"/>
    </source>
</evidence>
<dbReference type="OrthoDB" id="1522475at2"/>
<dbReference type="InterPro" id="IPR006089">
    <property type="entry name" value="Acyl-CoA_DH_CS"/>
</dbReference>
<dbReference type="FunFam" id="2.40.110.10:FF:000006">
    <property type="entry name" value="very long-chain specific acyl-CoA dehydrogenase, mitochondrial"/>
    <property type="match status" value="1"/>
</dbReference>
<dbReference type="PROSITE" id="PS00072">
    <property type="entry name" value="ACYL_COA_DH_1"/>
    <property type="match status" value="1"/>
</dbReference>
<dbReference type="InterPro" id="IPR013786">
    <property type="entry name" value="AcylCoA_DH/ox_N"/>
</dbReference>
<reference evidence="12" key="1">
    <citation type="submission" date="2011-03" db="EMBL/GenBank/DDBJ databases">
        <title>Complete sequence of Sphingobacterium sp. 21.</title>
        <authorList>
            <consortium name="US DOE Joint Genome Institute"/>
            <person name="Lucas S."/>
            <person name="Copeland A."/>
            <person name="Lapidus A."/>
            <person name="Cheng J.-F."/>
            <person name="Goodwin L."/>
            <person name="Pitluck S."/>
            <person name="Davenport K."/>
            <person name="Detter J.C."/>
            <person name="Han C."/>
            <person name="Tapia R."/>
            <person name="Land M."/>
            <person name="Hauser L."/>
            <person name="Kyrpides N."/>
            <person name="Ivanova N."/>
            <person name="Ovchinnikova G."/>
            <person name="Pagani I."/>
            <person name="Siebers A.K."/>
            <person name="Allgaier M."/>
            <person name="Thelen M.P."/>
            <person name="Hugenholtz P."/>
            <person name="Woyke T."/>
        </authorList>
    </citation>
    <scope>NUCLEOTIDE SEQUENCE</scope>
    <source>
        <strain evidence="12">21</strain>
    </source>
</reference>
<dbReference type="AlphaFoldDB" id="F4CDW8"/>
<dbReference type="Pfam" id="PF02770">
    <property type="entry name" value="Acyl-CoA_dh_M"/>
    <property type="match status" value="1"/>
</dbReference>
<dbReference type="SUPFAM" id="SSF56645">
    <property type="entry name" value="Acyl-CoA dehydrogenase NM domain-like"/>
    <property type="match status" value="1"/>
</dbReference>
<keyword evidence="3 7" id="KW-0285">Flavoprotein</keyword>
<sequence>METVDKKRAIKGGEFVIKETRYEDVFIPEEFDEEQLMIKKTCQDFLQTEVTPNLERIDNQEEGLMQTLLDKAGELGLLGVSIPEEYGGFGKNFNTSMLVTDAVGAGHSFAVALSAHTGIGTLPILYYGNTEQKQKYIPKLATGAYKAAYCLTEPNAGSDANSGRTTAKLNDEGTHYLINGQKMWITNGGFADIFIVFAKIDDDKNLSAFIVERAFGGITMNPEEHKLGIKGSSTRQVFFNDCPVPKENLLSERENGFKIAVNILNIGRIKLGAAAIGSSRKVISQAINYANERVQFKLPIAKFGAIRYKLAEMATRNFAVESAAYRAGQNIDDAYEALVSDGMEPAKAKLKSTEQFAIECAILKVWGSEMLDYIVDEGVQIYGGMGYSADAPMERSYRDSRINRIFEGTNEVNRLLIVDMLLKRALKGELDLMGPAQEVVGELMAIPDFSEPEDVLLAYEKRVIANLKKAGLLVAGAAVQKLMMTLQKEQEILMNIADIIGTVYLAESTLLRAEKLVHFKNEQEVTGQIDMARIFLYNAVDKAYLAGKEALNSFAEGDELKMMLAGLRRFTKLEPFNVKEARQRVAKLLIDANGYCF</sequence>
<dbReference type="FunFam" id="1.10.540.10:FF:000001">
    <property type="entry name" value="Very long-chain-specific acyl-CoA dehydrogenase, mitochondrial"/>
    <property type="match status" value="1"/>
</dbReference>
<keyword evidence="5 7" id="KW-0560">Oxidoreductase</keyword>
<dbReference type="GO" id="GO:0050660">
    <property type="term" value="F:flavin adenine dinucleotide binding"/>
    <property type="evidence" value="ECO:0007669"/>
    <property type="project" value="InterPro"/>
</dbReference>
<dbReference type="PANTHER" id="PTHR43884:SF12">
    <property type="entry name" value="ISOVALERYL-COA DEHYDROGENASE, MITOCHONDRIAL-RELATED"/>
    <property type="match status" value="1"/>
</dbReference>
<dbReference type="Pfam" id="PF00441">
    <property type="entry name" value="Acyl-CoA_dh_1"/>
    <property type="match status" value="1"/>
</dbReference>
<comment type="catalytic activity">
    <reaction evidence="6">
        <text>a 2,3-saturated acyl-CoA + A = a 2,3-dehydroacyl-CoA + AH2</text>
        <dbReference type="Rhea" id="RHEA:48608"/>
        <dbReference type="ChEBI" id="CHEBI:13193"/>
        <dbReference type="ChEBI" id="CHEBI:17499"/>
        <dbReference type="ChEBI" id="CHEBI:60015"/>
        <dbReference type="ChEBI" id="CHEBI:65111"/>
    </reaction>
</comment>
<evidence type="ECO:0000259" key="9">
    <source>
        <dbReference type="Pfam" id="PF02770"/>
    </source>
</evidence>
<dbReference type="Pfam" id="PF02771">
    <property type="entry name" value="Acyl-CoA_dh_N"/>
    <property type="match status" value="1"/>
</dbReference>
<evidence type="ECO:0000256" key="2">
    <source>
        <dbReference type="ARBA" id="ARBA00009347"/>
    </source>
</evidence>
<dbReference type="Gene3D" id="2.40.110.10">
    <property type="entry name" value="Butyryl-CoA Dehydrogenase, subunit A, domain 2"/>
    <property type="match status" value="1"/>
</dbReference>
<dbReference type="EMBL" id="CP002584">
    <property type="protein sequence ID" value="ADZ76612.1"/>
    <property type="molecule type" value="Genomic_DNA"/>
</dbReference>
<feature type="domain" description="Acyl-CoA dehydrogenase/oxidase C-terminal" evidence="8">
    <location>
        <begin position="255"/>
        <end position="420"/>
    </location>
</feature>
<dbReference type="PATRIC" id="fig|743722.3.peg.21"/>
<dbReference type="PROSITE" id="PS00073">
    <property type="entry name" value="ACYL_COA_DH_2"/>
    <property type="match status" value="1"/>
</dbReference>
<dbReference type="InterPro" id="IPR049426">
    <property type="entry name" value="Acyl-CoA-dh-like_C"/>
</dbReference>
<evidence type="ECO:0000256" key="1">
    <source>
        <dbReference type="ARBA" id="ARBA00001974"/>
    </source>
</evidence>
<evidence type="ECO:0000313" key="12">
    <source>
        <dbReference type="EMBL" id="ADZ76612.1"/>
    </source>
</evidence>
<dbReference type="STRING" id="743722.Sph21_0019"/>
<evidence type="ECO:0000256" key="6">
    <source>
        <dbReference type="ARBA" id="ARBA00052546"/>
    </source>
</evidence>
<organism evidence="12">
    <name type="scientific">Sphingobacterium sp. (strain 21)</name>
    <dbReference type="NCBI Taxonomy" id="743722"/>
    <lineage>
        <taxon>Bacteria</taxon>
        <taxon>Pseudomonadati</taxon>
        <taxon>Bacteroidota</taxon>
        <taxon>Sphingobacteriia</taxon>
        <taxon>Sphingobacteriales</taxon>
        <taxon>Sphingobacteriaceae</taxon>
        <taxon>Sphingobacterium</taxon>
    </lineage>
</organism>
<evidence type="ECO:0000256" key="7">
    <source>
        <dbReference type="RuleBase" id="RU362125"/>
    </source>
</evidence>
<dbReference type="EC" id="1.3.8.1" evidence="12"/>
<evidence type="ECO:0000259" key="8">
    <source>
        <dbReference type="Pfam" id="PF00441"/>
    </source>
</evidence>
<comment type="cofactor">
    <cofactor evidence="1 7">
        <name>FAD</name>
        <dbReference type="ChEBI" id="CHEBI:57692"/>
    </cofactor>
</comment>
<evidence type="ECO:0000259" key="11">
    <source>
        <dbReference type="Pfam" id="PF21263"/>
    </source>
</evidence>
<evidence type="ECO:0000256" key="5">
    <source>
        <dbReference type="ARBA" id="ARBA00023002"/>
    </source>
</evidence>
<gene>
    <name evidence="12" type="ordered locus">Sph21_0019</name>
</gene>
<dbReference type="KEGG" id="shg:Sph21_0019"/>
<comment type="similarity">
    <text evidence="2 7">Belongs to the acyl-CoA dehydrogenase family.</text>
</comment>
<keyword evidence="4 7" id="KW-0274">FAD</keyword>
<name>F4CDW8_SPHS2</name>
<dbReference type="HOGENOM" id="CLU_018204_3_3_10"/>
<dbReference type="InterPro" id="IPR006091">
    <property type="entry name" value="Acyl-CoA_Oxase/DH_mid-dom"/>
</dbReference>
<dbReference type="Gene3D" id="1.20.140.10">
    <property type="entry name" value="Butyryl-CoA Dehydrogenase, subunit A, domain 3"/>
    <property type="match status" value="2"/>
</dbReference>
<dbReference type="eggNOG" id="COG1960">
    <property type="taxonomic scope" value="Bacteria"/>
</dbReference>
<dbReference type="GO" id="GO:0016937">
    <property type="term" value="F:short-chain fatty acyl-CoA dehydrogenase activity"/>
    <property type="evidence" value="ECO:0007669"/>
    <property type="project" value="UniProtKB-EC"/>
</dbReference>
<dbReference type="SUPFAM" id="SSF47203">
    <property type="entry name" value="Acyl-CoA dehydrogenase C-terminal domain-like"/>
    <property type="match status" value="1"/>
</dbReference>
<dbReference type="FunFam" id="1.20.140.10:FF:000019">
    <property type="entry name" value="Acyl-CoA dehydrogenase"/>
    <property type="match status" value="1"/>
</dbReference>
<protein>
    <submittedName>
        <fullName evidence="12">Butyryl-CoA dehydrogenase</fullName>
        <ecNumber evidence="12">1.3.8.1</ecNumber>
    </submittedName>
</protein>
<dbReference type="InterPro" id="IPR046373">
    <property type="entry name" value="Acyl-CoA_Oxase/DH_mid-dom_sf"/>
</dbReference>
<dbReference type="InterPro" id="IPR036250">
    <property type="entry name" value="AcylCo_DH-like_C"/>
</dbReference>
<feature type="domain" description="Acyl-CoA oxidase/dehydrogenase middle" evidence="9">
    <location>
        <begin position="148"/>
        <end position="242"/>
    </location>
</feature>
<dbReference type="InterPro" id="IPR037069">
    <property type="entry name" value="AcylCoA_DH/ox_N_sf"/>
</dbReference>
<feature type="domain" description="Acyl-CoA dehydrogenase/oxidase N-terminal" evidence="10">
    <location>
        <begin position="33"/>
        <end position="143"/>
    </location>
</feature>
<dbReference type="InterPro" id="IPR009075">
    <property type="entry name" value="AcylCo_DH/oxidase_C"/>
</dbReference>
<feature type="domain" description="Acyl-CoA dehydrogenase-like C-terminal" evidence="11">
    <location>
        <begin position="466"/>
        <end position="569"/>
    </location>
</feature>
<dbReference type="Pfam" id="PF21263">
    <property type="entry name" value="Acyl-CoA-dh_C"/>
    <property type="match status" value="1"/>
</dbReference>
<proteinExistence type="inferred from homology"/>
<evidence type="ECO:0000256" key="3">
    <source>
        <dbReference type="ARBA" id="ARBA00022630"/>
    </source>
</evidence>
<dbReference type="Gene3D" id="1.10.540.10">
    <property type="entry name" value="Acyl-CoA dehydrogenase/oxidase, N-terminal domain"/>
    <property type="match status" value="1"/>
</dbReference>
<dbReference type="InterPro" id="IPR009100">
    <property type="entry name" value="AcylCoA_DH/oxidase_NM_dom_sf"/>
</dbReference>
<accession>F4CDW8</accession>